<sequence length="63" mass="6971">MVKLKVSYDSMGELIAIINILGNAVKSMRLAPKQTGEHKRAYIDIVDGIEKAEIVRDENGEKA</sequence>
<reference evidence="1" key="1">
    <citation type="submission" date="2020-10" db="EMBL/GenBank/DDBJ databases">
        <authorList>
            <person name="Gilroy R."/>
        </authorList>
    </citation>
    <scope>NUCLEOTIDE SEQUENCE</scope>
    <source>
        <strain evidence="1">CHK176-22527</strain>
    </source>
</reference>
<evidence type="ECO:0000313" key="2">
    <source>
        <dbReference type="Proteomes" id="UP000824159"/>
    </source>
</evidence>
<evidence type="ECO:0000313" key="1">
    <source>
        <dbReference type="EMBL" id="HIU00202.1"/>
    </source>
</evidence>
<organism evidence="1 2">
    <name type="scientific">Candidatus Allocopromorpha excrementavium</name>
    <dbReference type="NCBI Taxonomy" id="2840741"/>
    <lineage>
        <taxon>Bacteria</taxon>
        <taxon>Bacillati</taxon>
        <taxon>Bacillota</taxon>
        <taxon>Clostridia</taxon>
        <taxon>Eubacteriales</taxon>
        <taxon>Eubacteriaceae</taxon>
        <taxon>Eubacteriaceae incertae sedis</taxon>
        <taxon>Candidatus Allocopromorpha</taxon>
    </lineage>
</organism>
<accession>A0A9D1HDR9</accession>
<dbReference type="EMBL" id="DVLX01000098">
    <property type="protein sequence ID" value="HIU00202.1"/>
    <property type="molecule type" value="Genomic_DNA"/>
</dbReference>
<gene>
    <name evidence="1" type="ORF">IAD12_08120</name>
</gene>
<protein>
    <submittedName>
        <fullName evidence="1">Uncharacterized protein</fullName>
    </submittedName>
</protein>
<proteinExistence type="predicted"/>
<dbReference type="Proteomes" id="UP000824159">
    <property type="component" value="Unassembled WGS sequence"/>
</dbReference>
<name>A0A9D1HDR9_9FIRM</name>
<reference evidence="1" key="2">
    <citation type="journal article" date="2021" name="PeerJ">
        <title>Extensive microbial diversity within the chicken gut microbiome revealed by metagenomics and culture.</title>
        <authorList>
            <person name="Gilroy R."/>
            <person name="Ravi A."/>
            <person name="Getino M."/>
            <person name="Pursley I."/>
            <person name="Horton D.L."/>
            <person name="Alikhan N.F."/>
            <person name="Baker D."/>
            <person name="Gharbi K."/>
            <person name="Hall N."/>
            <person name="Watson M."/>
            <person name="Adriaenssens E.M."/>
            <person name="Foster-Nyarko E."/>
            <person name="Jarju S."/>
            <person name="Secka A."/>
            <person name="Antonio M."/>
            <person name="Oren A."/>
            <person name="Chaudhuri R.R."/>
            <person name="La Ragione R."/>
            <person name="Hildebrand F."/>
            <person name="Pallen M.J."/>
        </authorList>
    </citation>
    <scope>NUCLEOTIDE SEQUENCE</scope>
    <source>
        <strain evidence="1">CHK176-22527</strain>
    </source>
</reference>
<dbReference type="AlphaFoldDB" id="A0A9D1HDR9"/>
<comment type="caution">
    <text evidence="1">The sequence shown here is derived from an EMBL/GenBank/DDBJ whole genome shotgun (WGS) entry which is preliminary data.</text>
</comment>